<dbReference type="PROSITE" id="PS50932">
    <property type="entry name" value="HTH_LACI_2"/>
    <property type="match status" value="1"/>
</dbReference>
<evidence type="ECO:0000313" key="6">
    <source>
        <dbReference type="Proteomes" id="UP000021053"/>
    </source>
</evidence>
<reference evidence="5 6" key="1">
    <citation type="submission" date="2013-07" db="EMBL/GenBank/DDBJ databases">
        <authorList>
            <consortium name="DOE Joint Genome Institute"/>
            <person name="Eisen J."/>
            <person name="Huntemann M."/>
            <person name="Han J."/>
            <person name="Chen A."/>
            <person name="Kyrpides N."/>
            <person name="Mavromatis K."/>
            <person name="Markowitz V."/>
            <person name="Palaniappan K."/>
            <person name="Ivanova N."/>
            <person name="Schaumberg A."/>
            <person name="Pati A."/>
            <person name="Liolios K."/>
            <person name="Nordberg H.P."/>
            <person name="Cantor M.N."/>
            <person name="Hua S.X."/>
            <person name="Woyke T."/>
        </authorList>
    </citation>
    <scope>NUCLEOTIDE SEQUENCE [LARGE SCALE GENOMIC DNA]</scope>
    <source>
        <strain evidence="5 6">DSM 44712</strain>
    </source>
</reference>
<dbReference type="EMBL" id="JFBT01000001">
    <property type="protein sequence ID" value="EXG79801.1"/>
    <property type="molecule type" value="Genomic_DNA"/>
</dbReference>
<evidence type="ECO:0000313" key="5">
    <source>
        <dbReference type="EMBL" id="EXG79801.1"/>
    </source>
</evidence>
<keyword evidence="1" id="KW-0805">Transcription regulation</keyword>
<proteinExistence type="predicted"/>
<dbReference type="HOGENOM" id="CLU_037628_6_0_11"/>
<name>A0A011ACP3_9ACTN</name>
<dbReference type="PANTHER" id="PTHR30146">
    <property type="entry name" value="LACI-RELATED TRANSCRIPTIONAL REPRESSOR"/>
    <property type="match status" value="1"/>
</dbReference>
<dbReference type="SUPFAM" id="SSF47413">
    <property type="entry name" value="lambda repressor-like DNA-binding domains"/>
    <property type="match status" value="1"/>
</dbReference>
<keyword evidence="2" id="KW-0238">DNA-binding</keyword>
<evidence type="ECO:0000256" key="3">
    <source>
        <dbReference type="ARBA" id="ARBA00023163"/>
    </source>
</evidence>
<keyword evidence="6" id="KW-1185">Reference proteome</keyword>
<comment type="caution">
    <text evidence="5">The sequence shown here is derived from an EMBL/GenBank/DDBJ whole genome shotgun (WGS) entry which is preliminary data.</text>
</comment>
<dbReference type="InterPro" id="IPR046335">
    <property type="entry name" value="LacI/GalR-like_sensor"/>
</dbReference>
<dbReference type="Pfam" id="PF13377">
    <property type="entry name" value="Peripla_BP_3"/>
    <property type="match status" value="1"/>
</dbReference>
<dbReference type="SUPFAM" id="SSF53822">
    <property type="entry name" value="Periplasmic binding protein-like I"/>
    <property type="match status" value="1"/>
</dbReference>
<protein>
    <submittedName>
        <fullName evidence="5">Transcriptional regulator</fullName>
    </submittedName>
</protein>
<dbReference type="PATRIC" id="fig|927661.3.peg.836"/>
<keyword evidence="3" id="KW-0804">Transcription</keyword>
<evidence type="ECO:0000259" key="4">
    <source>
        <dbReference type="PROSITE" id="PS50932"/>
    </source>
</evidence>
<dbReference type="Pfam" id="PF00356">
    <property type="entry name" value="LacI"/>
    <property type="match status" value="1"/>
</dbReference>
<dbReference type="InterPro" id="IPR010982">
    <property type="entry name" value="Lambda_DNA-bd_dom_sf"/>
</dbReference>
<dbReference type="Gene3D" id="3.40.50.2300">
    <property type="match status" value="2"/>
</dbReference>
<dbReference type="SMART" id="SM00354">
    <property type="entry name" value="HTH_LACI"/>
    <property type="match status" value="1"/>
</dbReference>
<dbReference type="CDD" id="cd06267">
    <property type="entry name" value="PBP1_LacI_sugar_binding-like"/>
    <property type="match status" value="1"/>
</dbReference>
<evidence type="ECO:0000256" key="2">
    <source>
        <dbReference type="ARBA" id="ARBA00023125"/>
    </source>
</evidence>
<dbReference type="Gene3D" id="1.10.260.40">
    <property type="entry name" value="lambda repressor-like DNA-binding domains"/>
    <property type="match status" value="1"/>
</dbReference>
<dbReference type="GO" id="GO:0003700">
    <property type="term" value="F:DNA-binding transcription factor activity"/>
    <property type="evidence" value="ECO:0007669"/>
    <property type="project" value="TreeGrafter"/>
</dbReference>
<sequence>MATMRQVAERAGVSAKTVSRVVNNDRYVSEDVRRRVEQAIEDLRYTPNLLARTFRFGRDPAIGVAVPDISDPFFAAVTHTVEQVARGRGVATFVTSLGTDGSLERAAVEALLGRQIAGLISTPVSADQSYLEPWKSRTSLVFIDRPPRKLTADTVVEDDVGGARTATAHLIGHGHRRIAYIGDEVQIATTRRRLEGYRAALADAGLDTDESLIRFAGAGGNAAGDEAAGLLDADDPPTAIFSSNPNCSIAIVPALQRLDRTDVALVSFGDFPLASSLRPALTVVDQDPEALGRFAATRLFDRIDQPDRRLRRLTVLPVRLVERESCGNT</sequence>
<dbReference type="GO" id="GO:0000976">
    <property type="term" value="F:transcription cis-regulatory region binding"/>
    <property type="evidence" value="ECO:0007669"/>
    <property type="project" value="TreeGrafter"/>
</dbReference>
<dbReference type="AlphaFoldDB" id="A0A011ACP3"/>
<gene>
    <name evidence="5" type="ORF">CryarDRAFT_0847</name>
</gene>
<feature type="domain" description="HTH lacI-type" evidence="4">
    <location>
        <begin position="2"/>
        <end position="56"/>
    </location>
</feature>
<dbReference type="InterPro" id="IPR028082">
    <property type="entry name" value="Peripla_BP_I"/>
</dbReference>
<dbReference type="PANTHER" id="PTHR30146:SF109">
    <property type="entry name" value="HTH-TYPE TRANSCRIPTIONAL REGULATOR GALS"/>
    <property type="match status" value="1"/>
</dbReference>
<organism evidence="5 6">
    <name type="scientific">Cryptosporangium arvum DSM 44712</name>
    <dbReference type="NCBI Taxonomy" id="927661"/>
    <lineage>
        <taxon>Bacteria</taxon>
        <taxon>Bacillati</taxon>
        <taxon>Actinomycetota</taxon>
        <taxon>Actinomycetes</taxon>
        <taxon>Cryptosporangiales</taxon>
        <taxon>Cryptosporangiaceae</taxon>
        <taxon>Cryptosporangium</taxon>
    </lineage>
</organism>
<dbReference type="CDD" id="cd01392">
    <property type="entry name" value="HTH_LacI"/>
    <property type="match status" value="1"/>
</dbReference>
<dbReference type="InterPro" id="IPR000843">
    <property type="entry name" value="HTH_LacI"/>
</dbReference>
<dbReference type="OrthoDB" id="59108at2"/>
<dbReference type="Proteomes" id="UP000021053">
    <property type="component" value="Unassembled WGS sequence"/>
</dbReference>
<evidence type="ECO:0000256" key="1">
    <source>
        <dbReference type="ARBA" id="ARBA00023015"/>
    </source>
</evidence>
<accession>A0A011ACP3</accession>